<dbReference type="AlphaFoldDB" id="A0A4Y7SNB4"/>
<evidence type="ECO:0000313" key="1">
    <source>
        <dbReference type="EMBL" id="TEB23148.1"/>
    </source>
</evidence>
<reference evidence="1 2" key="1">
    <citation type="journal article" date="2019" name="Nat. Ecol. Evol.">
        <title>Megaphylogeny resolves global patterns of mushroom evolution.</title>
        <authorList>
            <person name="Varga T."/>
            <person name="Krizsan K."/>
            <person name="Foldi C."/>
            <person name="Dima B."/>
            <person name="Sanchez-Garcia M."/>
            <person name="Sanchez-Ramirez S."/>
            <person name="Szollosi G.J."/>
            <person name="Szarkandi J.G."/>
            <person name="Papp V."/>
            <person name="Albert L."/>
            <person name="Andreopoulos W."/>
            <person name="Angelini C."/>
            <person name="Antonin V."/>
            <person name="Barry K.W."/>
            <person name="Bougher N.L."/>
            <person name="Buchanan P."/>
            <person name="Buyck B."/>
            <person name="Bense V."/>
            <person name="Catcheside P."/>
            <person name="Chovatia M."/>
            <person name="Cooper J."/>
            <person name="Damon W."/>
            <person name="Desjardin D."/>
            <person name="Finy P."/>
            <person name="Geml J."/>
            <person name="Haridas S."/>
            <person name="Hughes K."/>
            <person name="Justo A."/>
            <person name="Karasinski D."/>
            <person name="Kautmanova I."/>
            <person name="Kiss B."/>
            <person name="Kocsube S."/>
            <person name="Kotiranta H."/>
            <person name="LaButti K.M."/>
            <person name="Lechner B.E."/>
            <person name="Liimatainen K."/>
            <person name="Lipzen A."/>
            <person name="Lukacs Z."/>
            <person name="Mihaltcheva S."/>
            <person name="Morgado L.N."/>
            <person name="Niskanen T."/>
            <person name="Noordeloos M.E."/>
            <person name="Ohm R.A."/>
            <person name="Ortiz-Santana B."/>
            <person name="Ovrebo C."/>
            <person name="Racz N."/>
            <person name="Riley R."/>
            <person name="Savchenko A."/>
            <person name="Shiryaev A."/>
            <person name="Soop K."/>
            <person name="Spirin V."/>
            <person name="Szebenyi C."/>
            <person name="Tomsovsky M."/>
            <person name="Tulloss R.E."/>
            <person name="Uehling J."/>
            <person name="Grigoriev I.V."/>
            <person name="Vagvolgyi C."/>
            <person name="Papp T."/>
            <person name="Martin F.M."/>
            <person name="Miettinen O."/>
            <person name="Hibbett D.S."/>
            <person name="Nagy L.G."/>
        </authorList>
    </citation>
    <scope>NUCLEOTIDE SEQUENCE [LARGE SCALE GENOMIC DNA]</scope>
    <source>
        <strain evidence="1 2">FP101781</strain>
    </source>
</reference>
<accession>A0A4Y7SNB4</accession>
<organism evidence="1 2">
    <name type="scientific">Coprinellus micaceus</name>
    <name type="common">Glistening ink-cap mushroom</name>
    <name type="synonym">Coprinus micaceus</name>
    <dbReference type="NCBI Taxonomy" id="71717"/>
    <lineage>
        <taxon>Eukaryota</taxon>
        <taxon>Fungi</taxon>
        <taxon>Dikarya</taxon>
        <taxon>Basidiomycota</taxon>
        <taxon>Agaricomycotina</taxon>
        <taxon>Agaricomycetes</taxon>
        <taxon>Agaricomycetidae</taxon>
        <taxon>Agaricales</taxon>
        <taxon>Agaricineae</taxon>
        <taxon>Psathyrellaceae</taxon>
        <taxon>Coprinellus</taxon>
    </lineage>
</organism>
<sequence>MVLAIGPPPLLQSRMQCSRRLIHEPQEQPDEAEGASLAHWPFADLLDMEIVRQGPGREARYLRSLERKNIALSAKLGQLHEWDEY</sequence>
<keyword evidence="2" id="KW-1185">Reference proteome</keyword>
<proteinExistence type="predicted"/>
<comment type="caution">
    <text evidence="1">The sequence shown here is derived from an EMBL/GenBank/DDBJ whole genome shotgun (WGS) entry which is preliminary data.</text>
</comment>
<name>A0A4Y7SNB4_COPMI</name>
<gene>
    <name evidence="1" type="ORF">FA13DRAFT_1456069</name>
</gene>
<dbReference type="EMBL" id="QPFP01000081">
    <property type="protein sequence ID" value="TEB23148.1"/>
    <property type="molecule type" value="Genomic_DNA"/>
</dbReference>
<dbReference type="Proteomes" id="UP000298030">
    <property type="component" value="Unassembled WGS sequence"/>
</dbReference>
<protein>
    <submittedName>
        <fullName evidence="1">Uncharacterized protein</fullName>
    </submittedName>
</protein>
<evidence type="ECO:0000313" key="2">
    <source>
        <dbReference type="Proteomes" id="UP000298030"/>
    </source>
</evidence>